<dbReference type="PROSITE" id="PS50271">
    <property type="entry name" value="ZF_UBP"/>
    <property type="match status" value="1"/>
</dbReference>
<protein>
    <recommendedName>
        <fullName evidence="3">UBP-type domain-containing protein</fullName>
    </recommendedName>
</protein>
<dbReference type="STRING" id="645134.A0A0L0HU34"/>
<organism evidence="4 5">
    <name type="scientific">Spizellomyces punctatus (strain DAOM BR117)</name>
    <dbReference type="NCBI Taxonomy" id="645134"/>
    <lineage>
        <taxon>Eukaryota</taxon>
        <taxon>Fungi</taxon>
        <taxon>Fungi incertae sedis</taxon>
        <taxon>Chytridiomycota</taxon>
        <taxon>Chytridiomycota incertae sedis</taxon>
        <taxon>Chytridiomycetes</taxon>
        <taxon>Spizellomycetales</taxon>
        <taxon>Spizellomycetaceae</taxon>
        <taxon>Spizellomyces</taxon>
    </lineage>
</organism>
<dbReference type="InterPro" id="IPR013083">
    <property type="entry name" value="Znf_RING/FYVE/PHD"/>
</dbReference>
<dbReference type="PANTHER" id="PTHR47665">
    <property type="entry name" value="HISTONE DEACETYLASE-LIKE PROTEIN"/>
    <property type="match status" value="1"/>
</dbReference>
<dbReference type="EMBL" id="KQ257450">
    <property type="protein sequence ID" value="KND04425.1"/>
    <property type="molecule type" value="Genomic_DNA"/>
</dbReference>
<dbReference type="SMART" id="SM00290">
    <property type="entry name" value="ZnF_UBP"/>
    <property type="match status" value="1"/>
</dbReference>
<evidence type="ECO:0000259" key="3">
    <source>
        <dbReference type="PROSITE" id="PS50271"/>
    </source>
</evidence>
<dbReference type="Pfam" id="PF02148">
    <property type="entry name" value="zf-UBP"/>
    <property type="match status" value="1"/>
</dbReference>
<sequence length="156" mass="17314">MYDAILSALGDDEGIPVEPRTDCPHVKDAVTPLPSKPHISIKTPCTSCQDTSENWVCVTCHDTFCSRFVQGHMQVHFDQVRHHIAVSYSDLSTWCYTCNDYIDDPAVDPIRSLLHKEKFGEPLPERKRNDQAGSSTLLVTMQEAGDAKGKGKGRAV</sequence>
<dbReference type="RefSeq" id="XP_016612464.1">
    <property type="nucleotide sequence ID" value="XM_016748487.1"/>
</dbReference>
<dbReference type="GeneID" id="27683900"/>
<feature type="region of interest" description="Disordered" evidence="2">
    <location>
        <begin position="121"/>
        <end position="156"/>
    </location>
</feature>
<dbReference type="PANTHER" id="PTHR47665:SF1">
    <property type="entry name" value="HISTONE DEACETYLASE-LIKE PROTEIN"/>
    <property type="match status" value="1"/>
</dbReference>
<dbReference type="AlphaFoldDB" id="A0A0L0HU34"/>
<dbReference type="OrthoDB" id="424012at2759"/>
<keyword evidence="1" id="KW-0863">Zinc-finger</keyword>
<keyword evidence="1" id="KW-0479">Metal-binding</keyword>
<keyword evidence="5" id="KW-1185">Reference proteome</keyword>
<dbReference type="SUPFAM" id="SSF57850">
    <property type="entry name" value="RING/U-box"/>
    <property type="match status" value="1"/>
</dbReference>
<dbReference type="VEuPathDB" id="FungiDB:SPPG_00154"/>
<dbReference type="Gene3D" id="3.30.40.10">
    <property type="entry name" value="Zinc/RING finger domain, C3HC4 (zinc finger)"/>
    <property type="match status" value="1"/>
</dbReference>
<reference evidence="4 5" key="1">
    <citation type="submission" date="2009-08" db="EMBL/GenBank/DDBJ databases">
        <title>The Genome Sequence of Spizellomyces punctatus strain DAOM BR117.</title>
        <authorList>
            <consortium name="The Broad Institute Genome Sequencing Platform"/>
            <person name="Russ C."/>
            <person name="Cuomo C."/>
            <person name="Shea T."/>
            <person name="Young S.K."/>
            <person name="Zeng Q."/>
            <person name="Koehrsen M."/>
            <person name="Haas B."/>
            <person name="Borodovsky M."/>
            <person name="Guigo R."/>
            <person name="Alvarado L."/>
            <person name="Berlin A."/>
            <person name="Bochicchio J."/>
            <person name="Borenstein D."/>
            <person name="Chapman S."/>
            <person name="Chen Z."/>
            <person name="Engels R."/>
            <person name="Freedman E."/>
            <person name="Gellesch M."/>
            <person name="Goldberg J."/>
            <person name="Griggs A."/>
            <person name="Gujja S."/>
            <person name="Heiman D."/>
            <person name="Hepburn T."/>
            <person name="Howarth C."/>
            <person name="Jen D."/>
            <person name="Larson L."/>
            <person name="Lewis B."/>
            <person name="Mehta T."/>
            <person name="Park D."/>
            <person name="Pearson M."/>
            <person name="Roberts A."/>
            <person name="Saif S."/>
            <person name="Shenoy N."/>
            <person name="Sisk P."/>
            <person name="Stolte C."/>
            <person name="Sykes S."/>
            <person name="Thomson T."/>
            <person name="Walk T."/>
            <person name="White J."/>
            <person name="Yandava C."/>
            <person name="Burger G."/>
            <person name="Gray M.W."/>
            <person name="Holland P.W.H."/>
            <person name="King N."/>
            <person name="Lang F.B.F."/>
            <person name="Roger A.J."/>
            <person name="Ruiz-Trillo I."/>
            <person name="Lander E."/>
            <person name="Nusbaum C."/>
        </authorList>
    </citation>
    <scope>NUCLEOTIDE SEQUENCE [LARGE SCALE GENOMIC DNA]</scope>
    <source>
        <strain evidence="4 5">DAOM BR117</strain>
    </source>
</reference>
<dbReference type="InParanoid" id="A0A0L0HU34"/>
<evidence type="ECO:0000256" key="2">
    <source>
        <dbReference type="SAM" id="MobiDB-lite"/>
    </source>
</evidence>
<accession>A0A0L0HU34</accession>
<keyword evidence="1" id="KW-0862">Zinc</keyword>
<proteinExistence type="predicted"/>
<dbReference type="eggNOG" id="KOG1343">
    <property type="taxonomic scope" value="Eukaryota"/>
</dbReference>
<feature type="domain" description="UBP-type" evidence="3">
    <location>
        <begin position="21"/>
        <end position="121"/>
    </location>
</feature>
<evidence type="ECO:0000313" key="5">
    <source>
        <dbReference type="Proteomes" id="UP000053201"/>
    </source>
</evidence>
<feature type="compositionally biased region" description="Basic and acidic residues" evidence="2">
    <location>
        <begin position="121"/>
        <end position="130"/>
    </location>
</feature>
<dbReference type="InterPro" id="IPR001607">
    <property type="entry name" value="Znf_UBP"/>
</dbReference>
<dbReference type="OMA" id="NRCQHPS"/>
<name>A0A0L0HU34_SPIPD</name>
<dbReference type="Proteomes" id="UP000053201">
    <property type="component" value="Unassembled WGS sequence"/>
</dbReference>
<evidence type="ECO:0000313" key="4">
    <source>
        <dbReference type="EMBL" id="KND04425.1"/>
    </source>
</evidence>
<gene>
    <name evidence="4" type="ORF">SPPG_00154</name>
</gene>
<dbReference type="GO" id="GO:0008270">
    <property type="term" value="F:zinc ion binding"/>
    <property type="evidence" value="ECO:0007669"/>
    <property type="project" value="UniProtKB-KW"/>
</dbReference>
<evidence type="ECO:0000256" key="1">
    <source>
        <dbReference type="PROSITE-ProRule" id="PRU00502"/>
    </source>
</evidence>